<evidence type="ECO:0000313" key="2">
    <source>
        <dbReference type="Proteomes" id="UP001172386"/>
    </source>
</evidence>
<name>A0ACC3AGH6_9EURO</name>
<keyword evidence="2" id="KW-1185">Reference proteome</keyword>
<proteinExistence type="predicted"/>
<reference evidence="1" key="1">
    <citation type="submission" date="2022-10" db="EMBL/GenBank/DDBJ databases">
        <title>Culturing micro-colonial fungi from biological soil crusts in the Mojave desert and describing Neophaeococcomyces mojavensis, and introducing the new genera and species Taxawa tesnikishii.</title>
        <authorList>
            <person name="Kurbessoian T."/>
            <person name="Stajich J.E."/>
        </authorList>
    </citation>
    <scope>NUCLEOTIDE SEQUENCE</scope>
    <source>
        <strain evidence="1">JES_112</strain>
    </source>
</reference>
<evidence type="ECO:0000313" key="1">
    <source>
        <dbReference type="EMBL" id="KAJ9662056.1"/>
    </source>
</evidence>
<gene>
    <name evidence="1" type="ORF">H2198_001598</name>
</gene>
<sequence length="297" mass="33225">MTNEPRFYDFADFRQQQSPLRGSFSSQQSENTGLSFWDPTFTPATSPPTSEKQLSARSTSDVITTLELSAPVELSFTKGNKLFKFKYTKIDVCNDIAGSLRCIELNDPAMVSGSFIHTFTNARRPIPHLEQPAASTQRSLRVSFLEEQSVQIAQTVFPTQPRYTFEKSSDCDRFQEAVFGSSLLLVAGVAEISSKGRGEEAISQNLRVWKSKTGSSNLLYFANSQRKEKKRYTSLSVNSVDFVELPKKTGKPVHLKLIANGDLPTQLKNLSILFLDNNDARRFCTLLQTLGVTLTNR</sequence>
<accession>A0ACC3AGH6</accession>
<comment type="caution">
    <text evidence="1">The sequence shown here is derived from an EMBL/GenBank/DDBJ whole genome shotgun (WGS) entry which is preliminary data.</text>
</comment>
<organism evidence="1 2">
    <name type="scientific">Neophaeococcomyces mojaviensis</name>
    <dbReference type="NCBI Taxonomy" id="3383035"/>
    <lineage>
        <taxon>Eukaryota</taxon>
        <taxon>Fungi</taxon>
        <taxon>Dikarya</taxon>
        <taxon>Ascomycota</taxon>
        <taxon>Pezizomycotina</taxon>
        <taxon>Eurotiomycetes</taxon>
        <taxon>Chaetothyriomycetidae</taxon>
        <taxon>Chaetothyriales</taxon>
        <taxon>Chaetothyriales incertae sedis</taxon>
        <taxon>Neophaeococcomyces</taxon>
    </lineage>
</organism>
<protein>
    <submittedName>
        <fullName evidence="1">Uncharacterized protein</fullName>
    </submittedName>
</protein>
<dbReference type="EMBL" id="JAPDRQ010000018">
    <property type="protein sequence ID" value="KAJ9662056.1"/>
    <property type="molecule type" value="Genomic_DNA"/>
</dbReference>
<dbReference type="Proteomes" id="UP001172386">
    <property type="component" value="Unassembled WGS sequence"/>
</dbReference>